<protein>
    <submittedName>
        <fullName evidence="1">Uncharacterized protein</fullName>
    </submittedName>
</protein>
<sequence length="157" mass="18057">MAASYLRLHQSGSKRWSRRSPDTLRILLMIYTHLEGDKPIQLDFVDKANEIEVSVEQLRAEVDWFIEQEFLALDGNVDGVARVWVNPSVAFFPGTDPRVAAARHRFPYFQPAKGGMSAEEPVVIHPYEPELWEGVYNVQRELFENPRVFSFCPGHAR</sequence>
<dbReference type="AlphaFoldDB" id="B1VPR7"/>
<gene>
    <name evidence="1" type="ordered locus">SGR_6990</name>
</gene>
<organism evidence="1 2">
    <name type="scientific">Streptomyces griseus subsp. griseus (strain JCM 4626 / CBS 651.72 / NBRC 13350 / KCC S-0626 / ISP 5235)</name>
    <dbReference type="NCBI Taxonomy" id="455632"/>
    <lineage>
        <taxon>Bacteria</taxon>
        <taxon>Bacillati</taxon>
        <taxon>Actinomycetota</taxon>
        <taxon>Actinomycetes</taxon>
        <taxon>Kitasatosporales</taxon>
        <taxon>Streptomycetaceae</taxon>
        <taxon>Streptomyces</taxon>
    </lineage>
</organism>
<dbReference type="Proteomes" id="UP000001685">
    <property type="component" value="Chromosome"/>
</dbReference>
<dbReference type="HOGENOM" id="CLU_1676853_0_0_11"/>
<dbReference type="KEGG" id="sgr:SGR_6990"/>
<dbReference type="eggNOG" id="ENOG5031UXB">
    <property type="taxonomic scope" value="Bacteria"/>
</dbReference>
<accession>B1VPR7</accession>
<evidence type="ECO:0000313" key="1">
    <source>
        <dbReference type="EMBL" id="BAG23817.1"/>
    </source>
</evidence>
<evidence type="ECO:0000313" key="2">
    <source>
        <dbReference type="Proteomes" id="UP000001685"/>
    </source>
</evidence>
<dbReference type="EMBL" id="AP009493">
    <property type="protein sequence ID" value="BAG23817.1"/>
    <property type="molecule type" value="Genomic_DNA"/>
</dbReference>
<name>B1VPR7_STRGG</name>
<reference evidence="2" key="1">
    <citation type="journal article" date="2008" name="J. Bacteriol.">
        <title>Genome sequence of the streptomycin-producing microorganism Streptomyces griseus IFO 13350.</title>
        <authorList>
            <person name="Ohnishi Y."/>
            <person name="Ishikawa J."/>
            <person name="Hara H."/>
            <person name="Suzuki H."/>
            <person name="Ikenoya M."/>
            <person name="Ikeda H."/>
            <person name="Yamashita A."/>
            <person name="Hattori M."/>
            <person name="Horinouchi S."/>
        </authorList>
    </citation>
    <scope>NUCLEOTIDE SEQUENCE [LARGE SCALE GENOMIC DNA]</scope>
    <source>
        <strain evidence="2">JCM 4626 / NBRC 13350</strain>
    </source>
</reference>
<proteinExistence type="predicted"/>